<dbReference type="InterPro" id="IPR010982">
    <property type="entry name" value="Lambda_DNA-bd_dom_sf"/>
</dbReference>
<reference evidence="4" key="1">
    <citation type="submission" date="2016-09" db="EMBL/GenBank/DDBJ databases">
        <authorList>
            <person name="Varghese N."/>
            <person name="Submissions S."/>
        </authorList>
    </citation>
    <scope>NUCLEOTIDE SEQUENCE [LARGE SCALE GENOMIC DNA]</scope>
    <source>
        <strain evidence="4">JS23</strain>
    </source>
</reference>
<protein>
    <submittedName>
        <fullName evidence="3">Zn-dependent peptidase ImmA, M78 family</fullName>
    </submittedName>
</protein>
<dbReference type="InterPro" id="IPR010359">
    <property type="entry name" value="IrrE_HExxH"/>
</dbReference>
<dbReference type="InterPro" id="IPR052345">
    <property type="entry name" value="Rad_response_metalloprotease"/>
</dbReference>
<dbReference type="Gene3D" id="1.10.10.2910">
    <property type="match status" value="1"/>
</dbReference>
<gene>
    <name evidence="3" type="ORF">SAMN05216551_109135</name>
</gene>
<dbReference type="GO" id="GO:0003677">
    <property type="term" value="F:DNA binding"/>
    <property type="evidence" value="ECO:0007669"/>
    <property type="project" value="InterPro"/>
</dbReference>
<dbReference type="Gene3D" id="1.10.260.40">
    <property type="entry name" value="lambda repressor-like DNA-binding domains"/>
    <property type="match status" value="1"/>
</dbReference>
<proteinExistence type="inferred from homology"/>
<evidence type="ECO:0000259" key="2">
    <source>
        <dbReference type="PROSITE" id="PS50943"/>
    </source>
</evidence>
<keyword evidence="4" id="KW-1185">Reference proteome</keyword>
<dbReference type="EMBL" id="FNLO01000009">
    <property type="protein sequence ID" value="SDV49787.1"/>
    <property type="molecule type" value="Genomic_DNA"/>
</dbReference>
<dbReference type="Proteomes" id="UP000243719">
    <property type="component" value="Unassembled WGS sequence"/>
</dbReference>
<evidence type="ECO:0000256" key="1">
    <source>
        <dbReference type="ARBA" id="ARBA00007227"/>
    </source>
</evidence>
<dbReference type="STRING" id="1770053.SAMN05216551_109135"/>
<name>A0A1H2PS52_9BURK</name>
<comment type="similarity">
    <text evidence="1">Belongs to the short-chain fatty acyl-CoA assimilation regulator (ScfR) family.</text>
</comment>
<dbReference type="PROSITE" id="PS50943">
    <property type="entry name" value="HTH_CROC1"/>
    <property type="match status" value="1"/>
</dbReference>
<dbReference type="InterPro" id="IPR001387">
    <property type="entry name" value="Cro/C1-type_HTH"/>
</dbReference>
<sequence>MFENGKKSPSSETLLAIAKSLSVPTSYLLSEVSRPDLSGVTHFRKLEAATKRDRAKYAVRERWIADLLATLRCHLDLPKVNVPDFNVTDFDRLTNDDIEDLADATRRTWGLGSGPISNVTMLFENNGIVVARIPLSANVDAFSCWQGELPIVIIGSKLPFVRGRFDCGHELGHLILHKAVTQEHLADKDTFRLIEQQAHLFGAALLVPRASLAKELYSISIDALLELKRRWGVSMQALLYRAHKLELISYNQYQYAFRQISAAGYRRIEPLDREIPVERPTMLSRAIHLVTDNGILKSDEFCELLSLFPEDLAEISGVTADFFTRKDVVVPLTLKFG</sequence>
<dbReference type="Pfam" id="PF06114">
    <property type="entry name" value="Peptidase_M78"/>
    <property type="match status" value="1"/>
</dbReference>
<dbReference type="PANTHER" id="PTHR43236:SF1">
    <property type="entry name" value="BLL7220 PROTEIN"/>
    <property type="match status" value="1"/>
</dbReference>
<organism evidence="3 4">
    <name type="scientific">Chitinasiproducens palmae</name>
    <dbReference type="NCBI Taxonomy" id="1770053"/>
    <lineage>
        <taxon>Bacteria</taxon>
        <taxon>Pseudomonadati</taxon>
        <taxon>Pseudomonadota</taxon>
        <taxon>Betaproteobacteria</taxon>
        <taxon>Burkholderiales</taxon>
        <taxon>Burkholderiaceae</taxon>
        <taxon>Chitinasiproducens</taxon>
    </lineage>
</organism>
<dbReference type="CDD" id="cd00093">
    <property type="entry name" value="HTH_XRE"/>
    <property type="match status" value="1"/>
</dbReference>
<feature type="domain" description="HTH cro/C1-type" evidence="2">
    <location>
        <begin position="3"/>
        <end position="28"/>
    </location>
</feature>
<evidence type="ECO:0000313" key="4">
    <source>
        <dbReference type="Proteomes" id="UP000243719"/>
    </source>
</evidence>
<accession>A0A1H2PS52</accession>
<evidence type="ECO:0000313" key="3">
    <source>
        <dbReference type="EMBL" id="SDV49787.1"/>
    </source>
</evidence>
<dbReference type="PANTHER" id="PTHR43236">
    <property type="entry name" value="ANTITOXIN HIGA1"/>
    <property type="match status" value="1"/>
</dbReference>
<dbReference type="AlphaFoldDB" id="A0A1H2PS52"/>